<protein>
    <submittedName>
        <fullName evidence="1">Uncharacterized protein</fullName>
    </submittedName>
</protein>
<proteinExistence type="predicted"/>
<sequence length="86" mass="9755">MDKFIVGFGSTPREYVINGVRYVVESRFQKPDYKKPRENTLLNNRIGNYLTSDFADLPSVDADNIIDTEYDCTAAGKEDNNAAEKE</sequence>
<dbReference type="BioCyc" id="ESIR657319:G136K-573-MONOMER"/>
<dbReference type="HOGENOM" id="CLU_2603895_0_0_9"/>
<dbReference type="AlphaFoldDB" id="D4JS68"/>
<gene>
    <name evidence="1" type="ORF">EUS_06700</name>
</gene>
<evidence type="ECO:0000313" key="1">
    <source>
        <dbReference type="EMBL" id="CBK95937.1"/>
    </source>
</evidence>
<dbReference type="EMBL" id="FP929044">
    <property type="protein sequence ID" value="CBK95937.1"/>
    <property type="molecule type" value="Genomic_DNA"/>
</dbReference>
<dbReference type="KEGG" id="esu:EUS_06700"/>
<reference evidence="1 2" key="2">
    <citation type="submission" date="2010-03" db="EMBL/GenBank/DDBJ databases">
        <authorList>
            <person name="Pajon A."/>
        </authorList>
    </citation>
    <scope>NUCLEOTIDE SEQUENCE [LARGE SCALE GENOMIC DNA]</scope>
    <source>
        <strain evidence="1 2">70/3</strain>
    </source>
</reference>
<organism evidence="1 2">
    <name type="scientific">[Eubacterium] siraeum 70/3</name>
    <dbReference type="NCBI Taxonomy" id="657319"/>
    <lineage>
        <taxon>Bacteria</taxon>
        <taxon>Bacillati</taxon>
        <taxon>Bacillota</taxon>
        <taxon>Clostridia</taxon>
        <taxon>Eubacteriales</taxon>
        <taxon>Oscillospiraceae</taxon>
        <taxon>Oscillospiraceae incertae sedis</taxon>
    </lineage>
</organism>
<reference evidence="1 2" key="1">
    <citation type="submission" date="2010-03" db="EMBL/GenBank/DDBJ databases">
        <title>The genome sequence of Eubacterium siraeum 70/3.</title>
        <authorList>
            <consortium name="metaHIT consortium -- http://www.metahit.eu/"/>
            <person name="Pajon A."/>
            <person name="Turner K."/>
            <person name="Parkhill J."/>
            <person name="Duncan S."/>
            <person name="Flint H."/>
        </authorList>
    </citation>
    <scope>NUCLEOTIDE SEQUENCE [LARGE SCALE GENOMIC DNA]</scope>
    <source>
        <strain evidence="1 2">70/3</strain>
    </source>
</reference>
<name>D4JS68_9FIRM</name>
<dbReference type="Proteomes" id="UP000008803">
    <property type="component" value="Chromosome"/>
</dbReference>
<evidence type="ECO:0000313" key="2">
    <source>
        <dbReference type="Proteomes" id="UP000008803"/>
    </source>
</evidence>
<accession>D4JS68</accession>